<name>A0A382C5E6_9ZZZZ</name>
<evidence type="ECO:0000313" key="1">
    <source>
        <dbReference type="EMBL" id="SVB21002.1"/>
    </source>
</evidence>
<reference evidence="1" key="1">
    <citation type="submission" date="2018-05" db="EMBL/GenBank/DDBJ databases">
        <authorList>
            <person name="Lanie J.A."/>
            <person name="Ng W.-L."/>
            <person name="Kazmierczak K.M."/>
            <person name="Andrzejewski T.M."/>
            <person name="Davidsen T.M."/>
            <person name="Wayne K.J."/>
            <person name="Tettelin H."/>
            <person name="Glass J.I."/>
            <person name="Rusch D."/>
            <person name="Podicherti R."/>
            <person name="Tsui H.-C.T."/>
            <person name="Winkler M.E."/>
        </authorList>
    </citation>
    <scope>NUCLEOTIDE SEQUENCE</scope>
</reference>
<dbReference type="AlphaFoldDB" id="A0A382C5E6"/>
<accession>A0A382C5E6</accession>
<sequence length="180" mass="20373">MAVIDEIQRQQAYHTQMGRGSLTIDENFDLKTFDLTYHFERAGEGAAAPVIDKITEILKEWAAAYKAGRQSIDFTSEENAILGRYNAEFREAYLGKAFANDFKDQIEVQKTFDASKENTLSEYGVRCLLITLFVKDRKIVNGDFPSAGHKYAYMAAIRTGLDEVFDGNLIPSLWCVHVEI</sequence>
<protein>
    <submittedName>
        <fullName evidence="1">Uncharacterized protein</fullName>
    </submittedName>
</protein>
<proteinExistence type="predicted"/>
<gene>
    <name evidence="1" type="ORF">METZ01_LOCUS173856</name>
</gene>
<organism evidence="1">
    <name type="scientific">marine metagenome</name>
    <dbReference type="NCBI Taxonomy" id="408172"/>
    <lineage>
        <taxon>unclassified sequences</taxon>
        <taxon>metagenomes</taxon>
        <taxon>ecological metagenomes</taxon>
    </lineage>
</organism>
<dbReference type="EMBL" id="UINC01032784">
    <property type="protein sequence ID" value="SVB21002.1"/>
    <property type="molecule type" value="Genomic_DNA"/>
</dbReference>